<dbReference type="Proteomes" id="UP000549695">
    <property type="component" value="Unassembled WGS sequence"/>
</dbReference>
<feature type="compositionally biased region" description="Low complexity" evidence="1">
    <location>
        <begin position="355"/>
        <end position="367"/>
    </location>
</feature>
<feature type="region of interest" description="Disordered" evidence="1">
    <location>
        <begin position="355"/>
        <end position="424"/>
    </location>
</feature>
<name>A0A852WDB0_PSEA5</name>
<feature type="compositionally biased region" description="Basic and acidic residues" evidence="1">
    <location>
        <begin position="414"/>
        <end position="424"/>
    </location>
</feature>
<dbReference type="EMBL" id="JACCCZ010000001">
    <property type="protein sequence ID" value="NYG03362.1"/>
    <property type="molecule type" value="Genomic_DNA"/>
</dbReference>
<sequence length="424" mass="43508">MSDTETAARLVGYGMRPKALPGRDPDYADLVRRYREDDEFRTTVQRVASGLGLVVLAVDTGPGIVLAATEGSVFEIRMDEYARRTALANRGADKVLHGIAHLAVAALAFPRPDDLGDDSYVGRVSVELVDGAVREACRVLNERAAGPADPESDAPQLEEVWRVWQRRPEATATKDGRVGESTTRGIVGKALRFLADQGFLVPVGAEGAYRTTPRYQVQVRELAAQRAFDELLALNVLPAATAAGTLVTEHDGVFDAPGSGAQGAAGTGSAPDLDDPPGSGETAGPSSTLDPAPAARQPVGETSSDIVHPVNGANGAGTDGSVGSVGSVGSDTVSVELAYPVSEFVQSGVGGDGVAGDPMGVVDPVGGAVSGEPADPVSEFAQDGAGGGDTAGDRHPADTGTERADPAGPSDTPPTDHRTEDRDV</sequence>
<gene>
    <name evidence="2" type="ORF">HDA37_003647</name>
</gene>
<proteinExistence type="predicted"/>
<organism evidence="2 3">
    <name type="scientific">Pseudonocardia alni</name>
    <name type="common">Amycolata alni</name>
    <dbReference type="NCBI Taxonomy" id="33907"/>
    <lineage>
        <taxon>Bacteria</taxon>
        <taxon>Bacillati</taxon>
        <taxon>Actinomycetota</taxon>
        <taxon>Actinomycetes</taxon>
        <taxon>Pseudonocardiales</taxon>
        <taxon>Pseudonocardiaceae</taxon>
        <taxon>Pseudonocardia</taxon>
    </lineage>
</organism>
<feature type="compositionally biased region" description="Basic and acidic residues" evidence="1">
    <location>
        <begin position="391"/>
        <end position="405"/>
    </location>
</feature>
<protein>
    <submittedName>
        <fullName evidence="2">Uncharacterized protein</fullName>
    </submittedName>
</protein>
<evidence type="ECO:0000313" key="2">
    <source>
        <dbReference type="EMBL" id="NYG03362.1"/>
    </source>
</evidence>
<evidence type="ECO:0000313" key="3">
    <source>
        <dbReference type="Proteomes" id="UP000549695"/>
    </source>
</evidence>
<evidence type="ECO:0000256" key="1">
    <source>
        <dbReference type="SAM" id="MobiDB-lite"/>
    </source>
</evidence>
<keyword evidence="3" id="KW-1185">Reference proteome</keyword>
<accession>A0A852WDB0</accession>
<reference evidence="2 3" key="1">
    <citation type="submission" date="2020-07" db="EMBL/GenBank/DDBJ databases">
        <title>Sequencing the genomes of 1000 actinobacteria strains.</title>
        <authorList>
            <person name="Klenk H.-P."/>
        </authorList>
    </citation>
    <scope>NUCLEOTIDE SEQUENCE [LARGE SCALE GENOMIC DNA]</scope>
    <source>
        <strain evidence="2 3">DSM 44749</strain>
    </source>
</reference>
<feature type="region of interest" description="Disordered" evidence="1">
    <location>
        <begin position="253"/>
        <end position="327"/>
    </location>
</feature>
<dbReference type="AlphaFoldDB" id="A0A852WDB0"/>
<comment type="caution">
    <text evidence="2">The sequence shown here is derived from an EMBL/GenBank/DDBJ whole genome shotgun (WGS) entry which is preliminary data.</text>
</comment>